<feature type="compositionally biased region" description="Basic residues" evidence="1">
    <location>
        <begin position="191"/>
        <end position="206"/>
    </location>
</feature>
<evidence type="ECO:0000313" key="2">
    <source>
        <dbReference type="EMBL" id="MUB64272.1"/>
    </source>
</evidence>
<dbReference type="EMBL" id="WNME01000009">
    <property type="protein sequence ID" value="MUB64272.1"/>
    <property type="molecule type" value="Genomic_DNA"/>
</dbReference>
<gene>
    <name evidence="2" type="ORF">GNE07_14540</name>
</gene>
<protein>
    <submittedName>
        <fullName evidence="2">Uncharacterized protein</fullName>
    </submittedName>
</protein>
<sequence length="249" mass="28663">MTMIEKLYKKVKNIQDFNETASKLRQMGLKDELKNLAGKYKVPEVDLKEFLSGKRYFLIDGGETQKDYMSARSKLLDEMFNLNDPQFTDVIGNYLIRCCDKSDFADLVLQKHKTLQRCVESIMSRAYEMVSDEVKKSGRYANMAVMEDTVFEWVRDYYLTDDREKESERRTEAEEAFHKRLSAQMNTPKGNKNKTAKKRNASKKNKTGGVNSNASEKEGKHSSAKTEATDQNKDQIEGQVSLFENGLVE</sequence>
<accession>A0AAW9WJQ5</accession>
<organism evidence="2 3">
    <name type="scientific">Hungatella hathewayi</name>
    <dbReference type="NCBI Taxonomy" id="154046"/>
    <lineage>
        <taxon>Bacteria</taxon>
        <taxon>Bacillati</taxon>
        <taxon>Bacillota</taxon>
        <taxon>Clostridia</taxon>
        <taxon>Lachnospirales</taxon>
        <taxon>Lachnospiraceae</taxon>
        <taxon>Hungatella</taxon>
    </lineage>
</organism>
<evidence type="ECO:0000313" key="3">
    <source>
        <dbReference type="Proteomes" id="UP000434223"/>
    </source>
</evidence>
<feature type="compositionally biased region" description="Basic and acidic residues" evidence="1">
    <location>
        <begin position="227"/>
        <end position="236"/>
    </location>
</feature>
<evidence type="ECO:0000256" key="1">
    <source>
        <dbReference type="SAM" id="MobiDB-lite"/>
    </source>
</evidence>
<feature type="region of interest" description="Disordered" evidence="1">
    <location>
        <begin position="164"/>
        <end position="249"/>
    </location>
</feature>
<proteinExistence type="predicted"/>
<comment type="caution">
    <text evidence="2">The sequence shown here is derived from an EMBL/GenBank/DDBJ whole genome shotgun (WGS) entry which is preliminary data.</text>
</comment>
<feature type="compositionally biased region" description="Basic and acidic residues" evidence="1">
    <location>
        <begin position="164"/>
        <end position="178"/>
    </location>
</feature>
<name>A0AAW9WJQ5_9FIRM</name>
<dbReference type="Proteomes" id="UP000434223">
    <property type="component" value="Unassembled WGS sequence"/>
</dbReference>
<dbReference type="AlphaFoldDB" id="A0AAW9WJQ5"/>
<reference evidence="2 3" key="1">
    <citation type="submission" date="2019-09" db="EMBL/GenBank/DDBJ databases">
        <title>Draft genome sequencing of Hungatella hathewayi 123Y-2.</title>
        <authorList>
            <person name="Lv Q."/>
            <person name="Li S."/>
        </authorList>
    </citation>
    <scope>NUCLEOTIDE SEQUENCE [LARGE SCALE GENOMIC DNA]</scope>
    <source>
        <strain evidence="2 3">123Y-2</strain>
    </source>
</reference>